<keyword evidence="4 6" id="KW-1133">Transmembrane helix</keyword>
<feature type="transmembrane region" description="Helical" evidence="6">
    <location>
        <begin position="138"/>
        <end position="161"/>
    </location>
</feature>
<feature type="transmembrane region" description="Helical" evidence="6">
    <location>
        <begin position="245"/>
        <end position="264"/>
    </location>
</feature>
<keyword evidence="2 6" id="KW-0812">Transmembrane</keyword>
<dbReference type="InterPro" id="IPR013057">
    <property type="entry name" value="AA_transpt_TM"/>
</dbReference>
<feature type="domain" description="Amino acid transporter transmembrane" evidence="7">
    <location>
        <begin position="197"/>
        <end position="334"/>
    </location>
</feature>
<feature type="transmembrane region" description="Helical" evidence="6">
    <location>
        <begin position="100"/>
        <end position="118"/>
    </location>
</feature>
<feature type="transmembrane region" description="Helical" evidence="6">
    <location>
        <begin position="28"/>
        <end position="50"/>
    </location>
</feature>
<evidence type="ECO:0000256" key="2">
    <source>
        <dbReference type="ARBA" id="ARBA00022692"/>
    </source>
</evidence>
<feature type="domain" description="Amino acid transporter transmembrane" evidence="7">
    <location>
        <begin position="7"/>
        <end position="168"/>
    </location>
</feature>
<evidence type="ECO:0000256" key="3">
    <source>
        <dbReference type="ARBA" id="ARBA00022970"/>
    </source>
</evidence>
<sequence length="415" mass="43865">MCLLARYAQKTGCSTYSSLVDRMLGRGASLAMCLVMFLYPFGSCIAYLVIIGDSFQPLLLAAFGSAWWTGRSAVIAGVSLTCVLPLCFPTRLGALKAVSSACVSGLMVVVGAVVYRSVQIVLAPDYSWASVRAFNPSPSFLSALPLIIFAFHCHTNLVSIWDELEDRPRLFFPAAGSPRKPHSDAQVAGQPGVRGSRKLAGMTHVVAAGVSITGLFYTLVALAGYLAFPVTARSNIILNFSQHDWLMQAARACIGLIQICAYPVNHHPARGAVLDFVRHTTGANLGGAVFHVIEPLLFYGATLTVALACSDLGVILSLVGGTCGSMLIFLMPGALLVQDALDQQRTEQQHPLPLQEPLLLEGGAAAEDGESGCTQQQGRSLWCSMQLWAGVGLMTISACVAALAVGSALHSLPPT</sequence>
<dbReference type="AlphaFoldDB" id="A0A9D4TWR5"/>
<evidence type="ECO:0000259" key="7">
    <source>
        <dbReference type="Pfam" id="PF01490"/>
    </source>
</evidence>
<keyword evidence="3" id="KW-0813">Transport</keyword>
<keyword evidence="3" id="KW-0029">Amino-acid transport</keyword>
<accession>A0A9D4TWR5</accession>
<reference evidence="8" key="1">
    <citation type="journal article" date="2019" name="Plant J.">
        <title>Chlorella vulgaris genome assembly and annotation reveals the molecular basis for metabolic acclimation to high light conditions.</title>
        <authorList>
            <person name="Cecchin M."/>
            <person name="Marcolungo L."/>
            <person name="Rossato M."/>
            <person name="Girolomoni L."/>
            <person name="Cosentino E."/>
            <person name="Cuine S."/>
            <person name="Li-Beisson Y."/>
            <person name="Delledonne M."/>
            <person name="Ballottari M."/>
        </authorList>
    </citation>
    <scope>NUCLEOTIDE SEQUENCE</scope>
    <source>
        <strain evidence="8">211/11P</strain>
    </source>
</reference>
<comment type="subcellular location">
    <subcellularLocation>
        <location evidence="1">Membrane</location>
        <topology evidence="1">Multi-pass membrane protein</topology>
    </subcellularLocation>
</comment>
<name>A0A9D4TWR5_CHLVU</name>
<dbReference type="EMBL" id="SIDB01000002">
    <property type="protein sequence ID" value="KAI3436527.1"/>
    <property type="molecule type" value="Genomic_DNA"/>
</dbReference>
<keyword evidence="5 6" id="KW-0472">Membrane</keyword>
<evidence type="ECO:0000256" key="4">
    <source>
        <dbReference type="ARBA" id="ARBA00022989"/>
    </source>
</evidence>
<feature type="transmembrane region" description="Helical" evidence="6">
    <location>
        <begin position="204"/>
        <end position="225"/>
    </location>
</feature>
<feature type="transmembrane region" description="Helical" evidence="6">
    <location>
        <begin position="70"/>
        <end position="88"/>
    </location>
</feature>
<proteinExistence type="predicted"/>
<dbReference type="PANTHER" id="PTHR22950:SF652">
    <property type="entry name" value="TRANSMEMBRANE AMINO ACID TRANSPORTER FAMILY PROTEIN"/>
    <property type="match status" value="1"/>
</dbReference>
<dbReference type="PANTHER" id="PTHR22950">
    <property type="entry name" value="AMINO ACID TRANSPORTER"/>
    <property type="match status" value="1"/>
</dbReference>
<comment type="caution">
    <text evidence="8">The sequence shown here is derived from an EMBL/GenBank/DDBJ whole genome shotgun (WGS) entry which is preliminary data.</text>
</comment>
<feature type="transmembrane region" description="Helical" evidence="6">
    <location>
        <begin position="314"/>
        <end position="337"/>
    </location>
</feature>
<dbReference type="GO" id="GO:0016020">
    <property type="term" value="C:membrane"/>
    <property type="evidence" value="ECO:0007669"/>
    <property type="project" value="UniProtKB-SubCell"/>
</dbReference>
<reference evidence="8" key="2">
    <citation type="submission" date="2020-11" db="EMBL/GenBank/DDBJ databases">
        <authorList>
            <person name="Cecchin M."/>
            <person name="Marcolungo L."/>
            <person name="Rossato M."/>
            <person name="Girolomoni L."/>
            <person name="Cosentino E."/>
            <person name="Cuine S."/>
            <person name="Li-Beisson Y."/>
            <person name="Delledonne M."/>
            <person name="Ballottari M."/>
        </authorList>
    </citation>
    <scope>NUCLEOTIDE SEQUENCE</scope>
    <source>
        <strain evidence="8">211/11P</strain>
        <tissue evidence="8">Whole cell</tissue>
    </source>
</reference>
<dbReference type="OrthoDB" id="28208at2759"/>
<feature type="transmembrane region" description="Helical" evidence="6">
    <location>
        <begin position="387"/>
        <end position="409"/>
    </location>
</feature>
<feature type="transmembrane region" description="Helical" evidence="6">
    <location>
        <begin position="285"/>
        <end position="308"/>
    </location>
</feature>
<evidence type="ECO:0000256" key="1">
    <source>
        <dbReference type="ARBA" id="ARBA00004141"/>
    </source>
</evidence>
<protein>
    <recommendedName>
        <fullName evidence="7">Amino acid transporter transmembrane domain-containing protein</fullName>
    </recommendedName>
</protein>
<dbReference type="Pfam" id="PF01490">
    <property type="entry name" value="Aa_trans"/>
    <property type="match status" value="2"/>
</dbReference>
<keyword evidence="9" id="KW-1185">Reference proteome</keyword>
<evidence type="ECO:0000313" key="8">
    <source>
        <dbReference type="EMBL" id="KAI3436527.1"/>
    </source>
</evidence>
<dbReference type="GO" id="GO:0015179">
    <property type="term" value="F:L-amino acid transmembrane transporter activity"/>
    <property type="evidence" value="ECO:0007669"/>
    <property type="project" value="TreeGrafter"/>
</dbReference>
<organism evidence="8 9">
    <name type="scientific">Chlorella vulgaris</name>
    <name type="common">Green alga</name>
    <dbReference type="NCBI Taxonomy" id="3077"/>
    <lineage>
        <taxon>Eukaryota</taxon>
        <taxon>Viridiplantae</taxon>
        <taxon>Chlorophyta</taxon>
        <taxon>core chlorophytes</taxon>
        <taxon>Trebouxiophyceae</taxon>
        <taxon>Chlorellales</taxon>
        <taxon>Chlorellaceae</taxon>
        <taxon>Chlorella clade</taxon>
        <taxon>Chlorella</taxon>
    </lineage>
</organism>
<evidence type="ECO:0000256" key="6">
    <source>
        <dbReference type="SAM" id="Phobius"/>
    </source>
</evidence>
<evidence type="ECO:0000256" key="5">
    <source>
        <dbReference type="ARBA" id="ARBA00023136"/>
    </source>
</evidence>
<dbReference type="Proteomes" id="UP001055712">
    <property type="component" value="Unassembled WGS sequence"/>
</dbReference>
<evidence type="ECO:0000313" key="9">
    <source>
        <dbReference type="Proteomes" id="UP001055712"/>
    </source>
</evidence>
<gene>
    <name evidence="8" type="ORF">D9Q98_005944</name>
</gene>